<feature type="non-terminal residue" evidence="1">
    <location>
        <position position="63"/>
    </location>
</feature>
<dbReference type="AlphaFoldDB" id="A0A3B1D1H2"/>
<reference evidence="1" key="1">
    <citation type="submission" date="2018-06" db="EMBL/GenBank/DDBJ databases">
        <authorList>
            <person name="Zhirakovskaya E."/>
        </authorList>
    </citation>
    <scope>NUCLEOTIDE SEQUENCE</scope>
</reference>
<organism evidence="1">
    <name type="scientific">hydrothermal vent metagenome</name>
    <dbReference type="NCBI Taxonomy" id="652676"/>
    <lineage>
        <taxon>unclassified sequences</taxon>
        <taxon>metagenomes</taxon>
        <taxon>ecological metagenomes</taxon>
    </lineage>
</organism>
<proteinExistence type="predicted"/>
<gene>
    <name evidence="1" type="ORF">MNBD_NITROSPINAE05-305</name>
</gene>
<name>A0A3B1D1H2_9ZZZZ</name>
<evidence type="ECO:0000313" key="1">
    <source>
        <dbReference type="EMBL" id="VAX30054.1"/>
    </source>
</evidence>
<protein>
    <submittedName>
        <fullName evidence="1">Uncharacterized protein</fullName>
    </submittedName>
</protein>
<sequence length="63" mass="7257">MPFGFHIYPSIQLGTLSTLLKSNGHDVKSFYLNLHFAHQLGLPVYNELCETRQLIGEWLFSHP</sequence>
<dbReference type="EMBL" id="UOGG01000096">
    <property type="protein sequence ID" value="VAX30054.1"/>
    <property type="molecule type" value="Genomic_DNA"/>
</dbReference>
<accession>A0A3B1D1H2</accession>